<dbReference type="SUPFAM" id="SSF55811">
    <property type="entry name" value="Nudix"/>
    <property type="match status" value="1"/>
</dbReference>
<dbReference type="CDD" id="cd03673">
    <property type="entry name" value="NUDIX_Ap6A_hydrolase"/>
    <property type="match status" value="1"/>
</dbReference>
<evidence type="ECO:0000313" key="5">
    <source>
        <dbReference type="EMBL" id="GCF06877.1"/>
    </source>
</evidence>
<evidence type="ECO:0000256" key="1">
    <source>
        <dbReference type="ARBA" id="ARBA00005582"/>
    </source>
</evidence>
<name>A0A5A5T697_9CHLR</name>
<accession>A0A5A5T697</accession>
<dbReference type="InterPro" id="IPR020476">
    <property type="entry name" value="Nudix_hydrolase"/>
</dbReference>
<gene>
    <name evidence="5" type="ORF">KDI_04410</name>
</gene>
<dbReference type="GO" id="GO:0016787">
    <property type="term" value="F:hydrolase activity"/>
    <property type="evidence" value="ECO:0007669"/>
    <property type="project" value="UniProtKB-KW"/>
</dbReference>
<reference evidence="5 6" key="1">
    <citation type="submission" date="2019-01" db="EMBL/GenBank/DDBJ databases">
        <title>Draft genome sequence of Dictyobacter sp. Uno17.</title>
        <authorList>
            <person name="Wang C.M."/>
            <person name="Zheng Y."/>
            <person name="Sakai Y."/>
            <person name="Abe K."/>
            <person name="Yokota A."/>
            <person name="Yabe S."/>
        </authorList>
    </citation>
    <scope>NUCLEOTIDE SEQUENCE [LARGE SCALE GENOMIC DNA]</scope>
    <source>
        <strain evidence="5 6">Uno17</strain>
    </source>
</reference>
<dbReference type="PANTHER" id="PTHR43736:SF1">
    <property type="entry name" value="DIHYDRONEOPTERIN TRIPHOSPHATE DIPHOSPHATASE"/>
    <property type="match status" value="1"/>
</dbReference>
<dbReference type="PROSITE" id="PS00893">
    <property type="entry name" value="NUDIX_BOX"/>
    <property type="match status" value="1"/>
</dbReference>
<evidence type="ECO:0000313" key="6">
    <source>
        <dbReference type="Proteomes" id="UP000322530"/>
    </source>
</evidence>
<dbReference type="PANTHER" id="PTHR43736">
    <property type="entry name" value="ADP-RIBOSE PYROPHOSPHATASE"/>
    <property type="match status" value="1"/>
</dbReference>
<evidence type="ECO:0000256" key="2">
    <source>
        <dbReference type="ARBA" id="ARBA00022801"/>
    </source>
</evidence>
<feature type="domain" description="Nudix hydrolase" evidence="4">
    <location>
        <begin position="15"/>
        <end position="156"/>
    </location>
</feature>
<dbReference type="Pfam" id="PF00293">
    <property type="entry name" value="NUDIX"/>
    <property type="match status" value="1"/>
</dbReference>
<organism evidence="5 6">
    <name type="scientific">Dictyobacter arantiisoli</name>
    <dbReference type="NCBI Taxonomy" id="2014874"/>
    <lineage>
        <taxon>Bacteria</taxon>
        <taxon>Bacillati</taxon>
        <taxon>Chloroflexota</taxon>
        <taxon>Ktedonobacteria</taxon>
        <taxon>Ktedonobacterales</taxon>
        <taxon>Dictyobacteraceae</taxon>
        <taxon>Dictyobacter</taxon>
    </lineage>
</organism>
<sequence>MRAYSAGGVVFRLALSHSPVIDFAIDQLVSTSEREKYDTLVSIEVALVGRSYTGIWALPKGTPRPGETTEQVAVREAQEETGLQVQLIAYIGSISYSFVREQVRYHKQVRHFLLEAVGGDITLHDHEYDLVQWFPFHEACRRLTYQNEVNILYQAEEMLQRWSQYRQQEGHM</sequence>
<dbReference type="PROSITE" id="PS51462">
    <property type="entry name" value="NUDIX"/>
    <property type="match status" value="1"/>
</dbReference>
<dbReference type="InterPro" id="IPR020084">
    <property type="entry name" value="NUDIX_hydrolase_CS"/>
</dbReference>
<dbReference type="RefSeq" id="WP_172631796.1">
    <property type="nucleotide sequence ID" value="NZ_BIXY01000003.1"/>
</dbReference>
<dbReference type="PRINTS" id="PR00502">
    <property type="entry name" value="NUDIXFAMILY"/>
</dbReference>
<dbReference type="Gene3D" id="3.90.79.10">
    <property type="entry name" value="Nucleoside Triphosphate Pyrophosphohydrolase"/>
    <property type="match status" value="1"/>
</dbReference>
<protein>
    <recommendedName>
        <fullName evidence="4">Nudix hydrolase domain-containing protein</fullName>
    </recommendedName>
</protein>
<dbReference type="InterPro" id="IPR015797">
    <property type="entry name" value="NUDIX_hydrolase-like_dom_sf"/>
</dbReference>
<comment type="caution">
    <text evidence="5">The sequence shown here is derived from an EMBL/GenBank/DDBJ whole genome shotgun (WGS) entry which is preliminary data.</text>
</comment>
<dbReference type="Proteomes" id="UP000322530">
    <property type="component" value="Unassembled WGS sequence"/>
</dbReference>
<dbReference type="EMBL" id="BIXY01000003">
    <property type="protein sequence ID" value="GCF06877.1"/>
    <property type="molecule type" value="Genomic_DNA"/>
</dbReference>
<evidence type="ECO:0000259" key="4">
    <source>
        <dbReference type="PROSITE" id="PS51462"/>
    </source>
</evidence>
<comment type="similarity">
    <text evidence="1 3">Belongs to the Nudix hydrolase family.</text>
</comment>
<dbReference type="InterPro" id="IPR000086">
    <property type="entry name" value="NUDIX_hydrolase_dom"/>
</dbReference>
<keyword evidence="2 3" id="KW-0378">Hydrolase</keyword>
<dbReference type="AlphaFoldDB" id="A0A5A5T697"/>
<keyword evidence="6" id="KW-1185">Reference proteome</keyword>
<evidence type="ECO:0000256" key="3">
    <source>
        <dbReference type="RuleBase" id="RU003476"/>
    </source>
</evidence>
<proteinExistence type="inferred from homology"/>